<dbReference type="Gene3D" id="2.180.10.10">
    <property type="entry name" value="RHS repeat-associated core"/>
    <property type="match status" value="1"/>
</dbReference>
<dbReference type="InterPro" id="IPR015141">
    <property type="entry name" value="PLipase_A2_prok/fun"/>
</dbReference>
<sequence>MRRIALPVIAAVSVALLLPQQSSAAIQVSAPATEVPEQPAAAGEIGPIGPGTYESAPDQYRIIENDVPSGLMTRSHLVTGEGAGAAQALDAPANRPDLGVFGPSWTAEFLGGQLNRELTHGSGAITTTDLGVDESVRYGLTWSMDRPDGGSLSTYTAPDGSTLVESSIWDDAAGELRTTITETANIDLATAPEGDDVPVNALGEPIPAADLKPTLVWKQVNGSGSTWRVTSVGTEAFGKSTAEYDAQGRVRQVDEPARGDYEAQSVRVTYASATTAAGSTLGDVAGQVKEITTSSGATVQTQARYAYDHTGLLRRVTNPAADVELNTYAYDANERLSVATTDEGARWELTYAGETAAPQATETTGTLPEPGGEAPGAPSQNEPEGQAPAAEDFLGSEIEDPFAYPANCNTSGSWMYYSGSGCSTKVAHYGWKNPSWKTTKAGWKVRGIDHDHCTTSPDKPGGYDFRPACDSHDYGYGTVGNAYKGYRYYLDKNKGLQVDATFWNQTYNGVCRGYFWKGACRLAANVYLGAVMVVGRVKSGANAT</sequence>
<feature type="region of interest" description="Disordered" evidence="1">
    <location>
        <begin position="354"/>
        <end position="388"/>
    </location>
</feature>
<dbReference type="EMBL" id="BJMN01000038">
    <property type="protein sequence ID" value="GEB60013.1"/>
    <property type="molecule type" value="Genomic_DNA"/>
</dbReference>
<dbReference type="Pfam" id="PF09056">
    <property type="entry name" value="Phospholip_A2_3"/>
    <property type="match status" value="1"/>
</dbReference>
<feature type="chain" id="PRO_5021278090" description="Phospholipase" evidence="2">
    <location>
        <begin position="25"/>
        <end position="544"/>
    </location>
</feature>
<keyword evidence="2" id="KW-0732">Signal</keyword>
<dbReference type="SUPFAM" id="SSF48619">
    <property type="entry name" value="Phospholipase A2, PLA2"/>
    <property type="match status" value="1"/>
</dbReference>
<gene>
    <name evidence="3" type="ORF">SGA01_56180</name>
</gene>
<evidence type="ECO:0000256" key="2">
    <source>
        <dbReference type="SAM" id="SignalP"/>
    </source>
</evidence>
<comment type="caution">
    <text evidence="3">The sequence shown here is derived from an EMBL/GenBank/DDBJ whole genome shotgun (WGS) entry which is preliminary data.</text>
</comment>
<name>A0A4Y3RTE5_9ACTN</name>
<dbReference type="GO" id="GO:0004623">
    <property type="term" value="F:phospholipase A2 activity"/>
    <property type="evidence" value="ECO:0007669"/>
    <property type="project" value="InterPro"/>
</dbReference>
<dbReference type="GO" id="GO:0050482">
    <property type="term" value="P:arachidonate secretion"/>
    <property type="evidence" value="ECO:0007669"/>
    <property type="project" value="InterPro"/>
</dbReference>
<accession>A0A4Y3RTE5</accession>
<dbReference type="Proteomes" id="UP000315226">
    <property type="component" value="Unassembled WGS sequence"/>
</dbReference>
<feature type="signal peptide" evidence="2">
    <location>
        <begin position="1"/>
        <end position="24"/>
    </location>
</feature>
<evidence type="ECO:0000256" key="1">
    <source>
        <dbReference type="SAM" id="MobiDB-lite"/>
    </source>
</evidence>
<reference evidence="3 4" key="1">
    <citation type="submission" date="2019-06" db="EMBL/GenBank/DDBJ databases">
        <title>Whole genome shotgun sequence of Streptomyces gardneri NBRC 12865.</title>
        <authorList>
            <person name="Hosoyama A."/>
            <person name="Uohara A."/>
            <person name="Ohji S."/>
            <person name="Ichikawa N."/>
        </authorList>
    </citation>
    <scope>NUCLEOTIDE SEQUENCE [LARGE SCALE GENOMIC DNA]</scope>
    <source>
        <strain evidence="3 4">NBRC 12865</strain>
    </source>
</reference>
<dbReference type="Gene3D" id="1.20.90.10">
    <property type="entry name" value="Phospholipase A2 domain"/>
    <property type="match status" value="1"/>
</dbReference>
<feature type="compositionally biased region" description="Low complexity" evidence="1">
    <location>
        <begin position="360"/>
        <end position="378"/>
    </location>
</feature>
<dbReference type="InterPro" id="IPR036444">
    <property type="entry name" value="PLipase_A2_dom_sf"/>
</dbReference>
<dbReference type="GO" id="GO:0006644">
    <property type="term" value="P:phospholipid metabolic process"/>
    <property type="evidence" value="ECO:0007669"/>
    <property type="project" value="InterPro"/>
</dbReference>
<keyword evidence="4" id="KW-1185">Reference proteome</keyword>
<dbReference type="AlphaFoldDB" id="A0A4Y3RTE5"/>
<protein>
    <recommendedName>
        <fullName evidence="5">Phospholipase</fullName>
    </recommendedName>
</protein>
<organism evidence="3 4">
    <name type="scientific">Streptomyces gardneri</name>
    <dbReference type="NCBI Taxonomy" id="66892"/>
    <lineage>
        <taxon>Bacteria</taxon>
        <taxon>Bacillati</taxon>
        <taxon>Actinomycetota</taxon>
        <taxon>Actinomycetes</taxon>
        <taxon>Kitasatosporales</taxon>
        <taxon>Streptomycetaceae</taxon>
        <taxon>Streptomyces</taxon>
    </lineage>
</organism>
<evidence type="ECO:0000313" key="3">
    <source>
        <dbReference type="EMBL" id="GEB60013.1"/>
    </source>
</evidence>
<proteinExistence type="predicted"/>
<evidence type="ECO:0008006" key="5">
    <source>
        <dbReference type="Google" id="ProtNLM"/>
    </source>
</evidence>
<evidence type="ECO:0000313" key="4">
    <source>
        <dbReference type="Proteomes" id="UP000315226"/>
    </source>
</evidence>